<proteinExistence type="predicted"/>
<dbReference type="EMBL" id="JACJPY010000027">
    <property type="protein sequence ID" value="MBD2150525.1"/>
    <property type="molecule type" value="Genomic_DNA"/>
</dbReference>
<accession>A0A926USP9</accession>
<protein>
    <submittedName>
        <fullName evidence="1">PIN domain-containing protein</fullName>
    </submittedName>
</protein>
<sequence>MNHPSILIDSCALVAYYSEQDVYHDIMCRFLAECTSELITTTSCITETMWLLDYDYRVQNEFLDEVLDGVYIHETLTNNDLRRIIELNKKYADHMADFADLSLVAISERLDIPAIATFDKDFQVYRRYRNQPFTNVLD</sequence>
<name>A0A926USP9_9CYAN</name>
<dbReference type="Proteomes" id="UP000631421">
    <property type="component" value="Unassembled WGS sequence"/>
</dbReference>
<gene>
    <name evidence="1" type="ORF">H6F44_10395</name>
</gene>
<evidence type="ECO:0000313" key="2">
    <source>
        <dbReference type="Proteomes" id="UP000631421"/>
    </source>
</evidence>
<organism evidence="1 2">
    <name type="scientific">Pseudanabaena cinerea FACHB-1277</name>
    <dbReference type="NCBI Taxonomy" id="2949581"/>
    <lineage>
        <taxon>Bacteria</taxon>
        <taxon>Bacillati</taxon>
        <taxon>Cyanobacteriota</taxon>
        <taxon>Cyanophyceae</taxon>
        <taxon>Pseudanabaenales</taxon>
        <taxon>Pseudanabaenaceae</taxon>
        <taxon>Pseudanabaena</taxon>
        <taxon>Pseudanabaena cinerea</taxon>
    </lineage>
</organism>
<dbReference type="InterPro" id="IPR029060">
    <property type="entry name" value="PIN-like_dom_sf"/>
</dbReference>
<comment type="caution">
    <text evidence="1">The sequence shown here is derived from an EMBL/GenBank/DDBJ whole genome shotgun (WGS) entry which is preliminary data.</text>
</comment>
<dbReference type="SUPFAM" id="SSF88723">
    <property type="entry name" value="PIN domain-like"/>
    <property type="match status" value="1"/>
</dbReference>
<dbReference type="AlphaFoldDB" id="A0A926USP9"/>
<keyword evidence="2" id="KW-1185">Reference proteome</keyword>
<reference evidence="1 2" key="1">
    <citation type="journal article" date="2015" name="ISME J.">
        <title>Draft Genome Sequence of Streptomyces incarnatus NRRL8089, which Produces the Nucleoside Antibiotic Sinefungin.</title>
        <authorList>
            <person name="Oshima K."/>
            <person name="Hattori M."/>
            <person name="Shimizu H."/>
            <person name="Fukuda K."/>
            <person name="Nemoto M."/>
            <person name="Inagaki K."/>
            <person name="Tamura T."/>
        </authorList>
    </citation>
    <scope>NUCLEOTIDE SEQUENCE [LARGE SCALE GENOMIC DNA]</scope>
    <source>
        <strain evidence="1 2">FACHB-1277</strain>
    </source>
</reference>
<dbReference type="RefSeq" id="WP_190350889.1">
    <property type="nucleotide sequence ID" value="NZ_JACJPY010000027.1"/>
</dbReference>
<dbReference type="Gene3D" id="3.40.50.1010">
    <property type="entry name" value="5'-nuclease"/>
    <property type="match status" value="1"/>
</dbReference>
<evidence type="ECO:0000313" key="1">
    <source>
        <dbReference type="EMBL" id="MBD2150525.1"/>
    </source>
</evidence>